<protein>
    <recommendedName>
        <fullName evidence="4">Stealth protein CR2 conserved region 2 domain-containing protein</fullName>
    </recommendedName>
</protein>
<dbReference type="InterPro" id="IPR047141">
    <property type="entry name" value="Stealth"/>
</dbReference>
<organism evidence="5 6">
    <name type="scientific">Neoarthrinium moseri</name>
    <dbReference type="NCBI Taxonomy" id="1658444"/>
    <lineage>
        <taxon>Eukaryota</taxon>
        <taxon>Fungi</taxon>
        <taxon>Dikarya</taxon>
        <taxon>Ascomycota</taxon>
        <taxon>Pezizomycotina</taxon>
        <taxon>Sordariomycetes</taxon>
        <taxon>Xylariomycetidae</taxon>
        <taxon>Amphisphaeriales</taxon>
        <taxon>Apiosporaceae</taxon>
        <taxon>Neoarthrinium</taxon>
    </lineage>
</organism>
<feature type="domain" description="Stealth protein CR2 conserved region 2" evidence="4">
    <location>
        <begin position="195"/>
        <end position="318"/>
    </location>
</feature>
<dbReference type="EMBL" id="JAFIMR010000035">
    <property type="protein sequence ID" value="KAI1859127.1"/>
    <property type="molecule type" value="Genomic_DNA"/>
</dbReference>
<comment type="caution">
    <text evidence="5">The sequence shown here is derived from an EMBL/GenBank/DDBJ whole genome shotgun (WGS) entry which is preliminary data.</text>
</comment>
<dbReference type="PANTHER" id="PTHR24045:SF0">
    <property type="entry name" value="N-ACETYLGLUCOSAMINE-1-PHOSPHOTRANSFERASE SUBUNITS ALPHA_BETA"/>
    <property type="match status" value="1"/>
</dbReference>
<dbReference type="OrthoDB" id="263283at2759"/>
<evidence type="ECO:0000313" key="6">
    <source>
        <dbReference type="Proteomes" id="UP000829685"/>
    </source>
</evidence>
<accession>A0A9P9WE89</accession>
<keyword evidence="6" id="KW-1185">Reference proteome</keyword>
<reference evidence="5" key="1">
    <citation type="submission" date="2021-03" db="EMBL/GenBank/DDBJ databases">
        <title>Revisited historic fungal species revealed as producer of novel bioactive compounds through whole genome sequencing and comparative genomics.</title>
        <authorList>
            <person name="Vignolle G.A."/>
            <person name="Hochenegger N."/>
            <person name="Mach R.L."/>
            <person name="Mach-Aigner A.R."/>
            <person name="Javad Rahimi M."/>
            <person name="Salim K.A."/>
            <person name="Chan C.M."/>
            <person name="Lim L.B.L."/>
            <person name="Cai F."/>
            <person name="Druzhinina I.S."/>
            <person name="U'Ren J.M."/>
            <person name="Derntl C."/>
        </authorList>
    </citation>
    <scope>NUCLEOTIDE SEQUENCE</scope>
    <source>
        <strain evidence="5">TUCIM 5799</strain>
    </source>
</reference>
<gene>
    <name evidence="5" type="ORF">JX265_010604</name>
</gene>
<dbReference type="Proteomes" id="UP000829685">
    <property type="component" value="Unassembled WGS sequence"/>
</dbReference>
<dbReference type="AlphaFoldDB" id="A0A9P9WE89"/>
<feature type="region of interest" description="Disordered" evidence="3">
    <location>
        <begin position="77"/>
        <end position="106"/>
    </location>
</feature>
<dbReference type="GO" id="GO:0003976">
    <property type="term" value="F:UDP-N-acetylglucosamine-lysosomal-enzyme N-acetylglucosaminephosphotransferase activity"/>
    <property type="evidence" value="ECO:0007669"/>
    <property type="project" value="TreeGrafter"/>
</dbReference>
<feature type="compositionally biased region" description="Basic and acidic residues" evidence="3">
    <location>
        <begin position="90"/>
        <end position="102"/>
    </location>
</feature>
<dbReference type="PANTHER" id="PTHR24045">
    <property type="match status" value="1"/>
</dbReference>
<evidence type="ECO:0000256" key="3">
    <source>
        <dbReference type="SAM" id="MobiDB-lite"/>
    </source>
</evidence>
<evidence type="ECO:0000313" key="5">
    <source>
        <dbReference type="EMBL" id="KAI1859127.1"/>
    </source>
</evidence>
<dbReference type="InterPro" id="IPR021520">
    <property type="entry name" value="Stealth_CR2"/>
</dbReference>
<comment type="similarity">
    <text evidence="1">Belongs to the stealth family.</text>
</comment>
<keyword evidence="2" id="KW-0808">Transferase</keyword>
<evidence type="ECO:0000256" key="1">
    <source>
        <dbReference type="ARBA" id="ARBA00007583"/>
    </source>
</evidence>
<evidence type="ECO:0000259" key="4">
    <source>
        <dbReference type="Pfam" id="PF11380"/>
    </source>
</evidence>
<name>A0A9P9WE89_9PEZI</name>
<dbReference type="Pfam" id="PF11380">
    <property type="entry name" value="Stealth_CR2"/>
    <property type="match status" value="1"/>
</dbReference>
<evidence type="ECO:0000256" key="2">
    <source>
        <dbReference type="ARBA" id="ARBA00022679"/>
    </source>
</evidence>
<sequence length="677" mass="77229">MMSPRRLQRLEIKPPMSPIEHGTLTSRPMRKALGVLCILLVLWLVFVTRWETVDLGSSTYQSYTRLRISEGSAPQWVGGGAVVPSPNGDQENRDQDGGDSKGGKSLLRPIPDVIRISFEEAVQDIKLDGWEDEWFSSANFDAGREGPLPEPKIDFVYNWVNGTEDAFKSIRHSFEVQSPLNDAAGNWIAQHSINRYRDWDELKYSMRSLDTYAKGFINKIQILVNSVSSNSKYHPDGTDMYPQRPTWLKNDTPTNNFVQILPHESFFEEAGKQCLPTFNSLSIESQIHMTPSTTDRLVAMSDDMFLGMPHAPSDFYSPLFGSVMGFKPDSYNVKKLGSQPTFGEKPFAYYTSYLLNHRFGQRARKVQAHFGHSVSRAVMKETMSSFPQPSNKGTCERFRGESHFQIYPWYASFHYTIERFREALLWSFIMSRSDANSDGYLDWKERQNILETLEPGWRQLSTKDSSKPATQAANRERMFYKVPEILQKAGLQPPKVNMNILWTSLDGPETIRNSKCHDFNVDKCFADSFGSPVSDATSPNPDFSASNVFSRLSSQHPECGDCLIKFLLASTPRGLEPLLPPKSTKQHDRQVIIKALKKYQHTVVDTDAMKFVMVKDAEQAQMELLDRTIRQGKTYGQWCLNDDVMTESAEQVGRVQDVMKTVFKTLWPEKGRWEKDN</sequence>
<proteinExistence type="inferred from homology"/>
<dbReference type="GO" id="GO:0046835">
    <property type="term" value="P:carbohydrate phosphorylation"/>
    <property type="evidence" value="ECO:0007669"/>
    <property type="project" value="TreeGrafter"/>
</dbReference>
<dbReference type="GO" id="GO:0005794">
    <property type="term" value="C:Golgi apparatus"/>
    <property type="evidence" value="ECO:0007669"/>
    <property type="project" value="TreeGrafter"/>
</dbReference>